<sequence length="80" mass="9088">MATLVLLVSQMLRRSRQCADPVLASVSTHYGRLEVPLSNPVTLSSVSRGERREEEEEDVKFKTDISEVLRFRVSLPDIFP</sequence>
<proteinExistence type="evidence at transcript level"/>
<organism evidence="1">
    <name type="scientific">Picea sitchensis</name>
    <name type="common">Sitka spruce</name>
    <name type="synonym">Pinus sitchensis</name>
    <dbReference type="NCBI Taxonomy" id="3332"/>
    <lineage>
        <taxon>Eukaryota</taxon>
        <taxon>Viridiplantae</taxon>
        <taxon>Streptophyta</taxon>
        <taxon>Embryophyta</taxon>
        <taxon>Tracheophyta</taxon>
        <taxon>Spermatophyta</taxon>
        <taxon>Pinopsida</taxon>
        <taxon>Pinidae</taxon>
        <taxon>Conifers I</taxon>
        <taxon>Pinales</taxon>
        <taxon>Pinaceae</taxon>
        <taxon>Picea</taxon>
    </lineage>
</organism>
<reference evidence="1" key="1">
    <citation type="submission" date="2010-04" db="EMBL/GenBank/DDBJ databases">
        <authorList>
            <person name="Reid K.E."/>
            <person name="Liao N."/>
            <person name="Chan S."/>
            <person name="Docking R."/>
            <person name="Taylor G."/>
            <person name="Moore R."/>
            <person name="Mayo M."/>
            <person name="Munro S."/>
            <person name="King J."/>
            <person name="Yanchuk A."/>
            <person name="Holt R."/>
            <person name="Jones S."/>
            <person name="Marra M."/>
            <person name="Ritland C.E."/>
            <person name="Ritland K."/>
            <person name="Bohlmann J."/>
        </authorList>
    </citation>
    <scope>NUCLEOTIDE SEQUENCE</scope>
    <source>
        <tissue evidence="1">Bud</tissue>
    </source>
</reference>
<dbReference type="EMBL" id="BT123223">
    <property type="protein sequence ID" value="ADE76558.1"/>
    <property type="molecule type" value="mRNA"/>
</dbReference>
<name>D5AAI9_PICSI</name>
<evidence type="ECO:0000313" key="1">
    <source>
        <dbReference type="EMBL" id="ADE76558.1"/>
    </source>
</evidence>
<protein>
    <submittedName>
        <fullName evidence="1">Uncharacterized protein</fullName>
    </submittedName>
</protein>
<accession>D5AAI9</accession>
<dbReference type="AlphaFoldDB" id="D5AAI9"/>